<reference evidence="11" key="1">
    <citation type="submission" date="2023-03" db="EMBL/GenBank/DDBJ databases">
        <title>Multiphase analysis and comparison of six strains from genera Psychromarinibacter, Lutimaribacter, and Maritimibacter, including a novel species: Psychromarinibacter sediminicola sp. nov.</title>
        <authorList>
            <person name="Wang Y.-H."/>
            <person name="Ye M.-Q."/>
            <person name="Du Z.-J."/>
        </authorList>
    </citation>
    <scope>NUCLEOTIDE SEQUENCE</scope>
    <source>
        <strain evidence="11">C21-152</strain>
    </source>
</reference>
<protein>
    <submittedName>
        <fullName evidence="11">L,D-transpeptidase</fullName>
    </submittedName>
</protein>
<dbReference type="Pfam" id="PF03734">
    <property type="entry name" value="YkuD"/>
    <property type="match status" value="1"/>
</dbReference>
<dbReference type="GO" id="GO:0016757">
    <property type="term" value="F:glycosyltransferase activity"/>
    <property type="evidence" value="ECO:0007669"/>
    <property type="project" value="UniProtKB-KW"/>
</dbReference>
<dbReference type="InterPro" id="IPR050979">
    <property type="entry name" value="LD-transpeptidase"/>
</dbReference>
<keyword evidence="6 9" id="KW-0133">Cell shape</keyword>
<evidence type="ECO:0000256" key="8">
    <source>
        <dbReference type="ARBA" id="ARBA00023316"/>
    </source>
</evidence>
<dbReference type="GO" id="GO:0071972">
    <property type="term" value="F:peptidoglycan L,D-transpeptidase activity"/>
    <property type="evidence" value="ECO:0007669"/>
    <property type="project" value="TreeGrafter"/>
</dbReference>
<comment type="caution">
    <text evidence="11">The sequence shown here is derived from an EMBL/GenBank/DDBJ whole genome shotgun (WGS) entry which is preliminary data.</text>
</comment>
<dbReference type="GO" id="GO:0005576">
    <property type="term" value="C:extracellular region"/>
    <property type="evidence" value="ECO:0007669"/>
    <property type="project" value="TreeGrafter"/>
</dbReference>
<evidence type="ECO:0000256" key="3">
    <source>
        <dbReference type="ARBA" id="ARBA00022676"/>
    </source>
</evidence>
<feature type="domain" description="L,D-TPase catalytic" evidence="10">
    <location>
        <begin position="50"/>
        <end position="188"/>
    </location>
</feature>
<dbReference type="GO" id="GO:0008360">
    <property type="term" value="P:regulation of cell shape"/>
    <property type="evidence" value="ECO:0007669"/>
    <property type="project" value="UniProtKB-UniRule"/>
</dbReference>
<keyword evidence="12" id="KW-1185">Reference proteome</keyword>
<dbReference type="GO" id="GO:0018104">
    <property type="term" value="P:peptidoglycan-protein cross-linking"/>
    <property type="evidence" value="ECO:0007669"/>
    <property type="project" value="TreeGrafter"/>
</dbReference>
<keyword evidence="5" id="KW-0378">Hydrolase</keyword>
<feature type="active site" description="Nucleophile" evidence="9">
    <location>
        <position position="164"/>
    </location>
</feature>
<comment type="pathway">
    <text evidence="1 9">Cell wall biogenesis; peptidoglycan biosynthesis.</text>
</comment>
<evidence type="ECO:0000256" key="2">
    <source>
        <dbReference type="ARBA" id="ARBA00005992"/>
    </source>
</evidence>
<accession>A0AAE3TCG7</accession>
<dbReference type="RefSeq" id="WP_275569742.1">
    <property type="nucleotide sequence ID" value="NZ_JARGYC010000111.1"/>
</dbReference>
<evidence type="ECO:0000256" key="6">
    <source>
        <dbReference type="ARBA" id="ARBA00022960"/>
    </source>
</evidence>
<comment type="similarity">
    <text evidence="2">Belongs to the YkuD family.</text>
</comment>
<evidence type="ECO:0000256" key="7">
    <source>
        <dbReference type="ARBA" id="ARBA00022984"/>
    </source>
</evidence>
<evidence type="ECO:0000259" key="10">
    <source>
        <dbReference type="PROSITE" id="PS52029"/>
    </source>
</evidence>
<dbReference type="InterPro" id="IPR005490">
    <property type="entry name" value="LD_TPept_cat_dom"/>
</dbReference>
<dbReference type="GO" id="GO:0071555">
    <property type="term" value="P:cell wall organization"/>
    <property type="evidence" value="ECO:0007669"/>
    <property type="project" value="UniProtKB-UniRule"/>
</dbReference>
<organism evidence="11 12">
    <name type="scientific">Psychromarinibacter sediminicola</name>
    <dbReference type="NCBI Taxonomy" id="3033385"/>
    <lineage>
        <taxon>Bacteria</taxon>
        <taxon>Pseudomonadati</taxon>
        <taxon>Pseudomonadota</taxon>
        <taxon>Alphaproteobacteria</taxon>
        <taxon>Rhodobacterales</taxon>
        <taxon>Paracoccaceae</taxon>
        <taxon>Psychromarinibacter</taxon>
    </lineage>
</organism>
<evidence type="ECO:0000256" key="1">
    <source>
        <dbReference type="ARBA" id="ARBA00004752"/>
    </source>
</evidence>
<evidence type="ECO:0000313" key="12">
    <source>
        <dbReference type="Proteomes" id="UP001220964"/>
    </source>
</evidence>
<dbReference type="PROSITE" id="PS52029">
    <property type="entry name" value="LD_TPASE"/>
    <property type="match status" value="1"/>
</dbReference>
<dbReference type="Gene3D" id="2.40.440.10">
    <property type="entry name" value="L,D-transpeptidase catalytic domain-like"/>
    <property type="match status" value="1"/>
</dbReference>
<dbReference type="AlphaFoldDB" id="A0AAE3TCG7"/>
<evidence type="ECO:0000256" key="5">
    <source>
        <dbReference type="ARBA" id="ARBA00022801"/>
    </source>
</evidence>
<dbReference type="InterPro" id="IPR038063">
    <property type="entry name" value="Transpep_catalytic_dom"/>
</dbReference>
<keyword evidence="3" id="KW-0328">Glycosyltransferase</keyword>
<evidence type="ECO:0000256" key="9">
    <source>
        <dbReference type="PROSITE-ProRule" id="PRU01373"/>
    </source>
</evidence>
<dbReference type="Proteomes" id="UP001220964">
    <property type="component" value="Unassembled WGS sequence"/>
</dbReference>
<sequence length="191" mass="21121">MERRGFLVTGLAAALAATGAPAPARDKPGIYYLPRKYVPRVVAFDRGRPGEIHVIPDDFALFFILPEGKAIRYAVGIGRPGFYRAGEFYVGAKREWPSWTPTRNMIRRDPETYGPYAGGVPGGRTNPLGARALYLYQRGRGDTLLRIHGTNVPRSIGHRVSSGCTRLINKHVIDLYDRVALGARVVLYPEA</sequence>
<feature type="active site" description="Proton donor/acceptor" evidence="9">
    <location>
        <position position="148"/>
    </location>
</feature>
<keyword evidence="7 9" id="KW-0573">Peptidoglycan synthesis</keyword>
<evidence type="ECO:0000313" key="11">
    <source>
        <dbReference type="EMBL" id="MDF0603625.1"/>
    </source>
</evidence>
<proteinExistence type="inferred from homology"/>
<gene>
    <name evidence="11" type="ORF">P1J78_23125</name>
</gene>
<dbReference type="SUPFAM" id="SSF141523">
    <property type="entry name" value="L,D-transpeptidase catalytic domain-like"/>
    <property type="match status" value="1"/>
</dbReference>
<dbReference type="CDD" id="cd16913">
    <property type="entry name" value="YkuD_like"/>
    <property type="match status" value="1"/>
</dbReference>
<keyword evidence="8 9" id="KW-0961">Cell wall biogenesis/degradation</keyword>
<dbReference type="PANTHER" id="PTHR30582">
    <property type="entry name" value="L,D-TRANSPEPTIDASE"/>
    <property type="match status" value="1"/>
</dbReference>
<dbReference type="EMBL" id="JARGYC010000111">
    <property type="protein sequence ID" value="MDF0603625.1"/>
    <property type="molecule type" value="Genomic_DNA"/>
</dbReference>
<dbReference type="PANTHER" id="PTHR30582:SF24">
    <property type="entry name" value="L,D-TRANSPEPTIDASE ERFK_SRFK-RELATED"/>
    <property type="match status" value="1"/>
</dbReference>
<evidence type="ECO:0000256" key="4">
    <source>
        <dbReference type="ARBA" id="ARBA00022679"/>
    </source>
</evidence>
<name>A0AAE3TCG7_9RHOB</name>
<keyword evidence="4" id="KW-0808">Transferase</keyword>